<keyword evidence="2" id="KW-0067">ATP-binding</keyword>
<dbReference type="GO" id="GO:0004386">
    <property type="term" value="F:helicase activity"/>
    <property type="evidence" value="ECO:0007669"/>
    <property type="project" value="UniProtKB-KW"/>
</dbReference>
<dbReference type="EMBL" id="JASDAP010000009">
    <property type="protein sequence ID" value="KAK1896426.1"/>
    <property type="molecule type" value="Genomic_DNA"/>
</dbReference>
<proteinExistence type="predicted"/>
<comment type="caution">
    <text evidence="2">The sequence shown here is derived from an EMBL/GenBank/DDBJ whole genome shotgun (WGS) entry which is preliminary data.</text>
</comment>
<feature type="compositionally biased region" description="Polar residues" evidence="1">
    <location>
        <begin position="26"/>
        <end position="48"/>
    </location>
</feature>
<evidence type="ECO:0000313" key="3">
    <source>
        <dbReference type="Proteomes" id="UP001228049"/>
    </source>
</evidence>
<keyword evidence="2" id="KW-0347">Helicase</keyword>
<name>A0AAD9C7W0_DISEL</name>
<keyword evidence="3" id="KW-1185">Reference proteome</keyword>
<protein>
    <submittedName>
        <fullName evidence="2">Holliday junction ATP-dependent DNA helicase RuvA</fullName>
    </submittedName>
</protein>
<organism evidence="2 3">
    <name type="scientific">Dissostichus eleginoides</name>
    <name type="common">Patagonian toothfish</name>
    <name type="synonym">Dissostichus amissus</name>
    <dbReference type="NCBI Taxonomy" id="100907"/>
    <lineage>
        <taxon>Eukaryota</taxon>
        <taxon>Metazoa</taxon>
        <taxon>Chordata</taxon>
        <taxon>Craniata</taxon>
        <taxon>Vertebrata</taxon>
        <taxon>Euteleostomi</taxon>
        <taxon>Actinopterygii</taxon>
        <taxon>Neopterygii</taxon>
        <taxon>Teleostei</taxon>
        <taxon>Neoteleostei</taxon>
        <taxon>Acanthomorphata</taxon>
        <taxon>Eupercaria</taxon>
        <taxon>Perciformes</taxon>
        <taxon>Notothenioidei</taxon>
        <taxon>Nototheniidae</taxon>
        <taxon>Dissostichus</taxon>
    </lineage>
</organism>
<dbReference type="Proteomes" id="UP001228049">
    <property type="component" value="Unassembled WGS sequence"/>
</dbReference>
<reference evidence="2" key="1">
    <citation type="submission" date="2023-04" db="EMBL/GenBank/DDBJ databases">
        <title>Chromosome-level genome of Chaenocephalus aceratus.</title>
        <authorList>
            <person name="Park H."/>
        </authorList>
    </citation>
    <scope>NUCLEOTIDE SEQUENCE</scope>
    <source>
        <strain evidence="2">DE</strain>
        <tissue evidence="2">Muscle</tissue>
    </source>
</reference>
<evidence type="ECO:0000313" key="2">
    <source>
        <dbReference type="EMBL" id="KAK1896426.1"/>
    </source>
</evidence>
<keyword evidence="2" id="KW-0547">Nucleotide-binding</keyword>
<accession>A0AAD9C7W0</accession>
<dbReference type="AlphaFoldDB" id="A0AAD9C7W0"/>
<feature type="region of interest" description="Disordered" evidence="1">
    <location>
        <begin position="26"/>
        <end position="100"/>
    </location>
</feature>
<evidence type="ECO:0000256" key="1">
    <source>
        <dbReference type="SAM" id="MobiDB-lite"/>
    </source>
</evidence>
<gene>
    <name evidence="2" type="ORF">KUDE01_015971</name>
</gene>
<keyword evidence="2" id="KW-0378">Hydrolase</keyword>
<sequence length="100" mass="10771">MDEQMLHELIEANPDFCLTVCSSISGEDHSTPSSLTDTMSPSSDNDLSSLREWGAPTGRNVSSFEVMNTSTTEVSESEAAKEMVESALLKKPGGDDVLEE</sequence>
<feature type="compositionally biased region" description="Polar residues" evidence="1">
    <location>
        <begin position="59"/>
        <end position="74"/>
    </location>
</feature>